<keyword evidence="2" id="KW-1015">Disulfide bond</keyword>
<feature type="region of interest" description="Disordered" evidence="3">
    <location>
        <begin position="655"/>
        <end position="677"/>
    </location>
</feature>
<keyword evidence="1" id="KW-0732">Signal</keyword>
<dbReference type="EMBL" id="JBHLUD010000015">
    <property type="protein sequence ID" value="MFC0547875.1"/>
    <property type="molecule type" value="Genomic_DNA"/>
</dbReference>
<evidence type="ECO:0000256" key="1">
    <source>
        <dbReference type="ARBA" id="ARBA00022729"/>
    </source>
</evidence>
<feature type="compositionally biased region" description="Low complexity" evidence="3">
    <location>
        <begin position="661"/>
        <end position="674"/>
    </location>
</feature>
<feature type="domain" description="LamG-like jellyroll fold" evidence="4">
    <location>
        <begin position="744"/>
        <end position="883"/>
    </location>
</feature>
<comment type="caution">
    <text evidence="5">The sequence shown here is derived from an EMBL/GenBank/DDBJ whole genome shotgun (WGS) entry which is preliminary data.</text>
</comment>
<dbReference type="SMART" id="SM00560">
    <property type="entry name" value="LamGL"/>
    <property type="match status" value="3"/>
</dbReference>
<evidence type="ECO:0000313" key="6">
    <source>
        <dbReference type="Proteomes" id="UP001589810"/>
    </source>
</evidence>
<feature type="region of interest" description="Disordered" evidence="3">
    <location>
        <begin position="684"/>
        <end position="703"/>
    </location>
</feature>
<evidence type="ECO:0000256" key="3">
    <source>
        <dbReference type="SAM" id="MobiDB-lite"/>
    </source>
</evidence>
<reference evidence="5 6" key="1">
    <citation type="submission" date="2024-09" db="EMBL/GenBank/DDBJ databases">
        <authorList>
            <person name="Sun Q."/>
            <person name="Mori K."/>
        </authorList>
    </citation>
    <scope>NUCLEOTIDE SEQUENCE [LARGE SCALE GENOMIC DNA]</scope>
    <source>
        <strain evidence="5 6">TBRC 1432</strain>
    </source>
</reference>
<evidence type="ECO:0000256" key="2">
    <source>
        <dbReference type="ARBA" id="ARBA00023157"/>
    </source>
</evidence>
<dbReference type="Proteomes" id="UP001589810">
    <property type="component" value="Unassembled WGS sequence"/>
</dbReference>
<feature type="domain" description="LamG-like jellyroll fold" evidence="4">
    <location>
        <begin position="1863"/>
        <end position="2000"/>
    </location>
</feature>
<dbReference type="InterPro" id="IPR006558">
    <property type="entry name" value="LamG-like"/>
</dbReference>
<gene>
    <name evidence="5" type="ORF">ACFFH7_40665</name>
</gene>
<evidence type="ECO:0000259" key="4">
    <source>
        <dbReference type="SMART" id="SM00560"/>
    </source>
</evidence>
<dbReference type="PANTHER" id="PTHR46943">
    <property type="entry name" value="PENTRAXIN-RELATED PROTEIN PTX3"/>
    <property type="match status" value="1"/>
</dbReference>
<dbReference type="InterPro" id="IPR042837">
    <property type="entry name" value="PTX3"/>
</dbReference>
<sequence length="2010" mass="206164">MPKSPAGPAGLQPIKDGYGATAAENAALTAAAAQARTGGQAITVDSLTSETQQVVAQPKGGFELTANPQPVRTKQNDVWVPIDTTLHRGASGRFTPVATAYGTVTLSPGGEGPLVTTTSGHTTYSLSWPTPLPAPTVNGTTATYANVLPDVDLVASATTTGGFSEVLVVKNAQAAANPALASLKLPTTVANGHAEAGPHGGVTVIGSDGGNTLTAGTPFMWDSTTTVTPPQGKNAPRTPAGIQVHPDASDAAHAGLAARSAPIQARPGDSDLTLVPDKRLLADKSTVFPVYIDPSFSWHNPTDNMSTPAYDEVKQGAPCTNTSYYNTLRGDIGLGVGVNGWDSCFGTMRTYYQWQLPSVIWGAHIGNVGNQHGASVLATKVYSASCNSSTYNLHVAGSIGSGTAWSNQPGYGGSLDQQTVGPIGWCGGPGSIPFGFNVTGAIAQSAAAHAGQITFAIAEDDAERTRSTAGFSRLSISPTLQIYFNRAPNTPGANQMSAFSGSDNAGCATTTPYPYMGKTIVTNTPVLSANITDPDGDHLQATFKYWVDGSSNANTGTSEDNLASGAVAGMHLPASFTTSLSNGQVVDWQAQVTDGQDTSGWSPVCHFIAEPTAPSAPSITSTDGLYPSGGKVGALTGSPGRFTVASTGGNVSKLVDGLDQAPPTSNPPASSTLSFNGGADIAPAGRWQLSDGSGQSAANAAGGAPATLAGGATWTTDPTRGKVVTFNGTNGYASTAAPVVKTDGSFTVSAWVNLAANDTGGSVLGQDSVYASGFLLEHIMSDNKWSFSRLGTDSAAGPTIRAESTGPAQPGVWTHLAAVYDNATAKMTLYVNGQAQGTGTDNTPYAADGVFSIGRAQWNSVQGGFLSGSISDVQAYQAALSATDIAQVYAGKTVAPAGLWRTIDGNGTTLSDSSVGNHPATLNGSTAWTAATDDTPAVTFNNGNSYAATNGPILNTQNSFTVSAWAKLKDLNAFSAVASQRATHTSGFQIRYSPDVKAWIFGMPTVDGSGDNYQWTYVDNSVQQAGLWTQVTGVYDAAAKQISLYVNGKPVSQKTVTTVIPAAGPFLIGGTFFGDAMTASFNGSISYVQAYQTALSSSEIAETYSSATQAVTPKYPGPHTLYGYAADPAGNVSGYQSYSFVAGKNPNTQCASLAACFNNTASMPDSGLRPVGTADGLASFSSDDLKAVGWNPGGKLTVNGATFTLPQFGTGAPDNVLAANQTIAYNAQVSATGTSALEFLVTATHASQSSTPGDVNHNDTTPFVPAGTAIASSYCFDSTDPAAWCAPTGTINYHDGTQQTYSLTAPDWVFGPASLAAVTLPHRDYLDGSQDTKQPKIFPFSVPVQPGKQIDSVTLPDVSTTADGTQALHIFGMSTRNTTTDNAPAGKTWTGAWSAPTEGVFNYGSTFSNVTFRDAVKPSLSGNTVRVKFDNALGITKLQVDHATVALDSGNGSPSPVPAAAPKPLTFGGSASVTLPEGGMAYSDPIDLAVPAGRYLLVSFQVSNSVPFIVTHTDTNDSGYQYVTLNGTGDQTADTTGTPFTQNGPGGRSTNVVTGVDVATIGTPTQLILGDGYIDQAQTGRQPSASTNLAGQLTAVESTTQAAYGTLEAGIESNQIMADYPEANGSGPALLSRIDRDVLDQPGINTVVLNQGLEDILFGHTATGLEDEGLNPLIRYLLRNNINVVAMGLTPCDGYAGDGGNPNDACTAAVDGERVKTNTFLSGQIGGYGPWSTPAYIPIDSDAAIGVPDTANGETKLDPNADGGDHVNLTDAGFGALTSAYLGARDTWLLNDGAATSDPTIGADSANTATNLSLINNKKAGTNPATLTGAAAWAADNTFSEVLNLDGTTSAAATAGQVLTTTGSFTVSAWAKLSATSHAADIVSQDGTQQSGFELQYDTSSNRWSLTMPTTDGSLVRATSNTAPTTGSWAHLVGVYNASTHAMSLYVNGQQQTSQPTNTNPVGTTGALAIGRGQTSGIAANYFPGSLSTTQVWDYALTPIQISALYKRIG</sequence>
<dbReference type="SUPFAM" id="SSF49899">
    <property type="entry name" value="Concanavalin A-like lectins/glucanases"/>
    <property type="match status" value="3"/>
</dbReference>
<name>A0ABV6N731_9PSEU</name>
<keyword evidence="6" id="KW-1185">Reference proteome</keyword>
<accession>A0ABV6N731</accession>
<organism evidence="5 6">
    <name type="scientific">Kutzneria chonburiensis</name>
    <dbReference type="NCBI Taxonomy" id="1483604"/>
    <lineage>
        <taxon>Bacteria</taxon>
        <taxon>Bacillati</taxon>
        <taxon>Actinomycetota</taxon>
        <taxon>Actinomycetes</taxon>
        <taxon>Pseudonocardiales</taxon>
        <taxon>Pseudonocardiaceae</taxon>
        <taxon>Kutzneria</taxon>
    </lineage>
</organism>
<dbReference type="PANTHER" id="PTHR46943:SF1">
    <property type="entry name" value="PENTRAXIN-RELATED PROTEIN PTX3"/>
    <property type="match status" value="1"/>
</dbReference>
<dbReference type="Gene3D" id="2.60.120.200">
    <property type="match status" value="3"/>
</dbReference>
<dbReference type="Pfam" id="PF13385">
    <property type="entry name" value="Laminin_G_3"/>
    <property type="match status" value="3"/>
</dbReference>
<dbReference type="InterPro" id="IPR013320">
    <property type="entry name" value="ConA-like_dom_sf"/>
</dbReference>
<protein>
    <submittedName>
        <fullName evidence="5">LamG-like jellyroll fold domain-containing protein</fullName>
    </submittedName>
</protein>
<proteinExistence type="predicted"/>
<feature type="domain" description="LamG-like jellyroll fold" evidence="4">
    <location>
        <begin position="958"/>
        <end position="1098"/>
    </location>
</feature>
<evidence type="ECO:0000313" key="5">
    <source>
        <dbReference type="EMBL" id="MFC0547875.1"/>
    </source>
</evidence>
<dbReference type="RefSeq" id="WP_273938281.1">
    <property type="nucleotide sequence ID" value="NZ_CP097263.1"/>
</dbReference>